<name>A0A918ADF8_9ACTN</name>
<accession>A0A918ADF8</accession>
<organism evidence="1 2">
    <name type="scientific">Nonomuraea glycinis</name>
    <dbReference type="NCBI Taxonomy" id="2047744"/>
    <lineage>
        <taxon>Bacteria</taxon>
        <taxon>Bacillati</taxon>
        <taxon>Actinomycetota</taxon>
        <taxon>Actinomycetes</taxon>
        <taxon>Streptosporangiales</taxon>
        <taxon>Streptosporangiaceae</taxon>
        <taxon>Nonomuraea</taxon>
    </lineage>
</organism>
<protein>
    <recommendedName>
        <fullName evidence="3">XRE family transcriptional regulator</fullName>
    </recommendedName>
</protein>
<comment type="caution">
    <text evidence="1">The sequence shown here is derived from an EMBL/GenBank/DDBJ whole genome shotgun (WGS) entry which is preliminary data.</text>
</comment>
<evidence type="ECO:0008006" key="3">
    <source>
        <dbReference type="Google" id="ProtNLM"/>
    </source>
</evidence>
<reference evidence="1" key="2">
    <citation type="submission" date="2020-09" db="EMBL/GenBank/DDBJ databases">
        <authorList>
            <person name="Sun Q."/>
            <person name="Zhou Y."/>
        </authorList>
    </citation>
    <scope>NUCLEOTIDE SEQUENCE</scope>
    <source>
        <strain evidence="1">CGMCC 4.7430</strain>
    </source>
</reference>
<sequence length="451" mass="49700">MTTERPAWAIRLRAERRNRFWSQKDMARHLVEAAKDDVRARLPSRESIVRRIKAYEAGHNQPDDPYRLLYARAFGTDEADLFAHDSYAKSCDVLRPLVDVARTLGVDPPTFADTIDMDMLRRRLIQTLSVLGLTGTLPTDALANVRSTVAPPAESVEDWEEIAWGWAHALSGPPRDTLAGVANDLVALRQAIDHAQEADRRELTRVNAQMSMVVASALGLVGDPKESQESHRWWRAAQMTAEDCGDSPLASLAYALDATQALYERRDEEYLLRRVRRAMRAAGDQPCPGALQARSTHAILLAQQKRTIEARAEVTAMVADYERAASKDGPALVGGWRPARVYLYQSAVYSTAGDYRAAEAAQDAYRKHSTAHTVRRSSLIELHRARCLVAAGDVLVGVEHAREVVGMLPREQRSVSVRGSASDLLTALPAGARHNSSAQELRTLTAGACPA</sequence>
<dbReference type="RefSeq" id="WP_189143568.1">
    <property type="nucleotide sequence ID" value="NZ_BMNK01000018.1"/>
</dbReference>
<dbReference type="Proteomes" id="UP000660745">
    <property type="component" value="Unassembled WGS sequence"/>
</dbReference>
<evidence type="ECO:0000313" key="2">
    <source>
        <dbReference type="Proteomes" id="UP000660745"/>
    </source>
</evidence>
<dbReference type="EMBL" id="BMNK01000018">
    <property type="protein sequence ID" value="GGP15547.1"/>
    <property type="molecule type" value="Genomic_DNA"/>
</dbReference>
<gene>
    <name evidence="1" type="ORF">GCM10012278_75850</name>
</gene>
<proteinExistence type="predicted"/>
<reference evidence="1" key="1">
    <citation type="journal article" date="2014" name="Int. J. Syst. Evol. Microbiol.">
        <title>Complete genome sequence of Corynebacterium casei LMG S-19264T (=DSM 44701T), isolated from a smear-ripened cheese.</title>
        <authorList>
            <consortium name="US DOE Joint Genome Institute (JGI-PGF)"/>
            <person name="Walter F."/>
            <person name="Albersmeier A."/>
            <person name="Kalinowski J."/>
            <person name="Ruckert C."/>
        </authorList>
    </citation>
    <scope>NUCLEOTIDE SEQUENCE</scope>
    <source>
        <strain evidence="1">CGMCC 4.7430</strain>
    </source>
</reference>
<evidence type="ECO:0000313" key="1">
    <source>
        <dbReference type="EMBL" id="GGP15547.1"/>
    </source>
</evidence>
<keyword evidence="2" id="KW-1185">Reference proteome</keyword>
<dbReference type="AlphaFoldDB" id="A0A918ADF8"/>